<evidence type="ECO:0000313" key="1">
    <source>
        <dbReference type="EMBL" id="MBB6061373.1"/>
    </source>
</evidence>
<sequence length="80" mass="8763">MHALLLEAGDQRDQVFERASQPVELPHHERIAGAQAGEQVLQSWALLAGRHFFLHHLGAAVGLQGIELQAYGWSGVLTRA</sequence>
<reference evidence="1 2" key="1">
    <citation type="submission" date="2020-08" db="EMBL/GenBank/DDBJ databases">
        <title>Genomic Encyclopedia of Type Strains, Phase IV (KMG-IV): sequencing the most valuable type-strain genomes for metagenomic binning, comparative biology and taxonomic classification.</title>
        <authorList>
            <person name="Goeker M."/>
        </authorList>
    </citation>
    <scope>NUCLEOTIDE SEQUENCE [LARGE SCALE GENOMIC DNA]</scope>
    <source>
        <strain evidence="1 2">DSM 26718</strain>
    </source>
</reference>
<keyword evidence="2" id="KW-1185">Reference proteome</keyword>
<organism evidence="1 2">
    <name type="scientific">Hymenobacter luteus</name>
    <dbReference type="NCBI Taxonomy" id="1411122"/>
    <lineage>
        <taxon>Bacteria</taxon>
        <taxon>Pseudomonadati</taxon>
        <taxon>Bacteroidota</taxon>
        <taxon>Cytophagia</taxon>
        <taxon>Cytophagales</taxon>
        <taxon>Hymenobacteraceae</taxon>
        <taxon>Hymenobacter</taxon>
    </lineage>
</organism>
<accession>A0A7W9WDQ3</accession>
<evidence type="ECO:0000313" key="2">
    <source>
        <dbReference type="Proteomes" id="UP000532746"/>
    </source>
</evidence>
<dbReference type="AlphaFoldDB" id="A0A7W9WDQ3"/>
<comment type="caution">
    <text evidence="1">The sequence shown here is derived from an EMBL/GenBank/DDBJ whole genome shotgun (WGS) entry which is preliminary data.</text>
</comment>
<dbReference type="EMBL" id="JACHGG010000011">
    <property type="protein sequence ID" value="MBB6061373.1"/>
    <property type="molecule type" value="Genomic_DNA"/>
</dbReference>
<dbReference type="Proteomes" id="UP000532746">
    <property type="component" value="Unassembled WGS sequence"/>
</dbReference>
<protein>
    <submittedName>
        <fullName evidence="1">Uncharacterized protein</fullName>
    </submittedName>
</protein>
<proteinExistence type="predicted"/>
<gene>
    <name evidence="1" type="ORF">HNQ93_004252</name>
</gene>
<name>A0A7W9WDQ3_9BACT</name>